<evidence type="ECO:0000256" key="2">
    <source>
        <dbReference type="ARBA" id="ARBA00008735"/>
    </source>
</evidence>
<organism evidence="9 10">
    <name type="scientific">Stichopus japonicus</name>
    <name type="common">Sea cucumber</name>
    <dbReference type="NCBI Taxonomy" id="307972"/>
    <lineage>
        <taxon>Eukaryota</taxon>
        <taxon>Metazoa</taxon>
        <taxon>Echinodermata</taxon>
        <taxon>Eleutherozoa</taxon>
        <taxon>Echinozoa</taxon>
        <taxon>Holothuroidea</taxon>
        <taxon>Aspidochirotacea</taxon>
        <taxon>Aspidochirotida</taxon>
        <taxon>Stichopodidae</taxon>
        <taxon>Apostichopus</taxon>
    </lineage>
</organism>
<evidence type="ECO:0000259" key="7">
    <source>
        <dbReference type="PROSITE" id="PS50186"/>
    </source>
</evidence>
<evidence type="ECO:0000313" key="9">
    <source>
        <dbReference type="EMBL" id="PIK49454.1"/>
    </source>
</evidence>
<keyword evidence="10" id="KW-1185">Reference proteome</keyword>
<dbReference type="Proteomes" id="UP000230750">
    <property type="component" value="Unassembled WGS sequence"/>
</dbReference>
<dbReference type="Gene3D" id="2.30.42.10">
    <property type="match status" value="1"/>
</dbReference>
<dbReference type="InterPro" id="IPR038207">
    <property type="entry name" value="DIX_dom_sf"/>
</dbReference>
<dbReference type="InterPro" id="IPR001158">
    <property type="entry name" value="DIX"/>
</dbReference>
<dbReference type="Pfam" id="PF00610">
    <property type="entry name" value="DEP"/>
    <property type="match status" value="1"/>
</dbReference>
<evidence type="ECO:0000256" key="3">
    <source>
        <dbReference type="ARBA" id="ARBA00022490"/>
    </source>
</evidence>
<dbReference type="OrthoDB" id="10031689at2759"/>
<accession>A0A2G8KN60</accession>
<feature type="compositionally biased region" description="Basic and acidic residues" evidence="5">
    <location>
        <begin position="94"/>
        <end position="106"/>
    </location>
</feature>
<dbReference type="Gene3D" id="2.40.240.130">
    <property type="match status" value="1"/>
</dbReference>
<feature type="domain" description="PDZ" evidence="6">
    <location>
        <begin position="192"/>
        <end position="265"/>
    </location>
</feature>
<dbReference type="CDD" id="cd06717">
    <property type="entry name" value="PDZ_Dishevelled-like"/>
    <property type="match status" value="1"/>
</dbReference>
<dbReference type="Pfam" id="PF00595">
    <property type="entry name" value="PDZ"/>
    <property type="match status" value="1"/>
</dbReference>
<dbReference type="STRING" id="307972.A0A2G8KN60"/>
<dbReference type="EMBL" id="MRZV01000465">
    <property type="protein sequence ID" value="PIK49454.1"/>
    <property type="molecule type" value="Genomic_DNA"/>
</dbReference>
<feature type="compositionally biased region" description="Basic residues" evidence="5">
    <location>
        <begin position="156"/>
        <end position="171"/>
    </location>
</feature>
<dbReference type="GO" id="GO:0060070">
    <property type="term" value="P:canonical Wnt signaling pathway"/>
    <property type="evidence" value="ECO:0007669"/>
    <property type="project" value="TreeGrafter"/>
</dbReference>
<comment type="subcellular location">
    <subcellularLocation>
        <location evidence="1">Cytoplasm</location>
    </subcellularLocation>
</comment>
<feature type="region of interest" description="Disordered" evidence="5">
    <location>
        <begin position="25"/>
        <end position="178"/>
    </location>
</feature>
<dbReference type="Gene3D" id="1.10.10.10">
    <property type="entry name" value="Winged helix-like DNA-binding domain superfamily/Winged helix DNA-binding domain"/>
    <property type="match status" value="1"/>
</dbReference>
<dbReference type="SMART" id="SM00228">
    <property type="entry name" value="PDZ"/>
    <property type="match status" value="1"/>
</dbReference>
<evidence type="ECO:0000259" key="6">
    <source>
        <dbReference type="PROSITE" id="PS50106"/>
    </source>
</evidence>
<dbReference type="AlphaFoldDB" id="A0A2G8KN60"/>
<dbReference type="CDD" id="cd04438">
    <property type="entry name" value="DEP_dishevelled"/>
    <property type="match status" value="1"/>
</dbReference>
<dbReference type="SMART" id="SM00049">
    <property type="entry name" value="DEP"/>
    <property type="match status" value="1"/>
</dbReference>
<feature type="compositionally biased region" description="Polar residues" evidence="5">
    <location>
        <begin position="536"/>
        <end position="550"/>
    </location>
</feature>
<dbReference type="Pfam" id="PF12316">
    <property type="entry name" value="Dsh_C"/>
    <property type="match status" value="1"/>
</dbReference>
<dbReference type="PROSITE" id="PS50186">
    <property type="entry name" value="DEP"/>
    <property type="match status" value="1"/>
</dbReference>
<feature type="compositionally biased region" description="Pro residues" evidence="5">
    <location>
        <begin position="562"/>
        <end position="571"/>
    </location>
</feature>
<feature type="non-terminal residue" evidence="9">
    <location>
        <position position="1"/>
    </location>
</feature>
<dbReference type="GO" id="GO:0005109">
    <property type="term" value="F:frizzled binding"/>
    <property type="evidence" value="ECO:0007669"/>
    <property type="project" value="TreeGrafter"/>
</dbReference>
<dbReference type="InterPro" id="IPR000591">
    <property type="entry name" value="DEP_dom"/>
</dbReference>
<dbReference type="InterPro" id="IPR024580">
    <property type="entry name" value="Dishevelled_C-dom"/>
</dbReference>
<gene>
    <name evidence="9" type="ORF">BSL78_13684</name>
</gene>
<reference evidence="9 10" key="1">
    <citation type="journal article" date="2017" name="PLoS Biol.">
        <title>The sea cucumber genome provides insights into morphological evolution and visceral regeneration.</title>
        <authorList>
            <person name="Zhang X."/>
            <person name="Sun L."/>
            <person name="Yuan J."/>
            <person name="Sun Y."/>
            <person name="Gao Y."/>
            <person name="Zhang L."/>
            <person name="Li S."/>
            <person name="Dai H."/>
            <person name="Hamel J.F."/>
            <person name="Liu C."/>
            <person name="Yu Y."/>
            <person name="Liu S."/>
            <person name="Lin W."/>
            <person name="Guo K."/>
            <person name="Jin S."/>
            <person name="Xu P."/>
            <person name="Storey K.B."/>
            <person name="Huan P."/>
            <person name="Zhang T."/>
            <person name="Zhou Y."/>
            <person name="Zhang J."/>
            <person name="Lin C."/>
            <person name="Li X."/>
            <person name="Xing L."/>
            <person name="Huo D."/>
            <person name="Sun M."/>
            <person name="Wang L."/>
            <person name="Mercier A."/>
            <person name="Li F."/>
            <person name="Yang H."/>
            <person name="Xiang J."/>
        </authorList>
    </citation>
    <scope>NUCLEOTIDE SEQUENCE [LARGE SCALE GENOMIC DNA]</scope>
    <source>
        <strain evidence="9">Shaxun</strain>
        <tissue evidence="9">Muscle</tissue>
    </source>
</reference>
<evidence type="ECO:0000313" key="10">
    <source>
        <dbReference type="Proteomes" id="UP000230750"/>
    </source>
</evidence>
<comment type="caution">
    <text evidence="9">The sequence shown here is derived from an EMBL/GenBank/DDBJ whole genome shotgun (WGS) entry which is preliminary data.</text>
</comment>
<evidence type="ECO:0000256" key="4">
    <source>
        <dbReference type="PROSITE-ProRule" id="PRU00069"/>
    </source>
</evidence>
<feature type="compositionally biased region" description="Low complexity" evidence="5">
    <location>
        <begin position="125"/>
        <end position="135"/>
    </location>
</feature>
<proteinExistence type="inferred from homology"/>
<feature type="domain" description="DIX" evidence="8">
    <location>
        <begin position="1"/>
        <end position="28"/>
    </location>
</feature>
<dbReference type="Pfam" id="PF02377">
    <property type="entry name" value="Dishevelled"/>
    <property type="match status" value="1"/>
</dbReference>
<keyword evidence="4" id="KW-0879">Wnt signaling pathway</keyword>
<comment type="similarity">
    <text evidence="2">Belongs to the DSH family.</text>
</comment>
<evidence type="ECO:0000259" key="8">
    <source>
        <dbReference type="PROSITE" id="PS50841"/>
    </source>
</evidence>
<dbReference type="InterPro" id="IPR001478">
    <property type="entry name" value="PDZ"/>
</dbReference>
<dbReference type="SUPFAM" id="SSF50156">
    <property type="entry name" value="PDZ domain-like"/>
    <property type="match status" value="1"/>
</dbReference>
<dbReference type="InterPro" id="IPR015506">
    <property type="entry name" value="Dsh/Dvl-rel"/>
</dbReference>
<dbReference type="GO" id="GO:0035556">
    <property type="term" value="P:intracellular signal transduction"/>
    <property type="evidence" value="ECO:0007669"/>
    <property type="project" value="InterPro"/>
</dbReference>
<dbReference type="InterPro" id="IPR008339">
    <property type="entry name" value="Dishevelled_fam"/>
</dbReference>
<dbReference type="PROSITE" id="PS50841">
    <property type="entry name" value="DIX"/>
    <property type="match status" value="1"/>
</dbReference>
<dbReference type="SUPFAM" id="SSF46785">
    <property type="entry name" value="Winged helix' DNA-binding domain"/>
    <property type="match status" value="1"/>
</dbReference>
<feature type="region of interest" description="Disordered" evidence="5">
    <location>
        <begin position="455"/>
        <end position="486"/>
    </location>
</feature>
<name>A0A2G8KN60_STIJA</name>
<evidence type="ECO:0000256" key="5">
    <source>
        <dbReference type="SAM" id="MobiDB-lite"/>
    </source>
</evidence>
<dbReference type="InterPro" id="IPR036388">
    <property type="entry name" value="WH-like_DNA-bd_sf"/>
</dbReference>
<feature type="domain" description="DEP" evidence="7">
    <location>
        <begin position="365"/>
        <end position="439"/>
    </location>
</feature>
<dbReference type="InterPro" id="IPR003351">
    <property type="entry name" value="Dishevelled_protein_dom"/>
</dbReference>
<dbReference type="PANTHER" id="PTHR10878:SF25">
    <property type="entry name" value="SEGMENT POLARITY PROTEIN DISHEVELLED"/>
    <property type="match status" value="1"/>
</dbReference>
<dbReference type="PANTHER" id="PTHR10878">
    <property type="entry name" value="SEGMENT POLARITY PROTEIN DISHEVELLED"/>
    <property type="match status" value="1"/>
</dbReference>
<evidence type="ECO:0000256" key="1">
    <source>
        <dbReference type="ARBA" id="ARBA00004496"/>
    </source>
</evidence>
<dbReference type="PRINTS" id="PR01760">
    <property type="entry name" value="DISHEVELLED"/>
</dbReference>
<feature type="compositionally biased region" description="Gly residues" evidence="5">
    <location>
        <begin position="502"/>
        <end position="512"/>
    </location>
</feature>
<dbReference type="PROSITE" id="PS50106">
    <property type="entry name" value="PDZ"/>
    <property type="match status" value="1"/>
</dbReference>
<dbReference type="FunFam" id="2.30.42.10:FF:000014">
    <property type="entry name" value="Segment polarity protein dishevelled homolog DVL-3"/>
    <property type="match status" value="1"/>
</dbReference>
<dbReference type="InterPro" id="IPR036390">
    <property type="entry name" value="WH_DNA-bd_sf"/>
</dbReference>
<keyword evidence="3" id="KW-0963">Cytoplasm</keyword>
<sequence length="603" mass="65497">VVKEEIVDDEAKLPCFNGRVVSWLVPAEGSGGTPSELGSQAGDSLPPERTGGIGDSRPPSFHANAGSLSDKFEDTETESVISSKRDRHRHAHIVRRDRYRDGFPRSKRDHHRTGHGYESSSTLMSSDIETTSFFDSTDDDSRFSSATERTGSSRQMRSKHRKRRKKPRMPRVQRASSFSSITDSTMSLNIITVTLNLDKINFLGISIVGQSNKGGDGGIYVGSIMKGGAVAADGRIEPGDMILQVNDVSFENMSNDDAVRVLREAVHQPGPIKLVVAKCWDPTPKGYFTIPRSEPVRPIDPGAWVAHTNAMKVVDYQNRGGALSPSMTSMTSSSISSSLPESEKEYTKLTINTDMATIARAMAVPDSGLDIRDRMWLKITIPNAFLGSDVVEWLFQHVEGFQDRRDARKYACNLLKANFIRHTVNKITFSEQCYYVFGDLCGNMAALSLGDDAEADQDTLGPLPHQPPHWLPPGGTVPYQQAPVTTGYTSFDSQSYTSFGGTSIGSGSGGSTGSTHSQERKEAAKARSKGSSGSGNDSDQASIISGSRAPSQLGDGSTRGELPPPHPPPHPRQLGLMTEDLSASRQSFRMAMGNPSEFFVDVM</sequence>
<dbReference type="GO" id="GO:0005829">
    <property type="term" value="C:cytosol"/>
    <property type="evidence" value="ECO:0007669"/>
    <property type="project" value="TreeGrafter"/>
</dbReference>
<dbReference type="InterPro" id="IPR036034">
    <property type="entry name" value="PDZ_sf"/>
</dbReference>
<protein>
    <submittedName>
        <fullName evidence="9">Dishevelled</fullName>
    </submittedName>
</protein>
<dbReference type="FunFam" id="1.10.10.10:FF:000040">
    <property type="entry name" value="segment polarity protein dishevelled homolog DVL-3"/>
    <property type="match status" value="1"/>
</dbReference>
<feature type="region of interest" description="Disordered" evidence="5">
    <location>
        <begin position="501"/>
        <end position="575"/>
    </location>
</feature>